<reference evidence="3 4" key="1">
    <citation type="submission" date="2016-11" db="EMBL/GenBank/DDBJ databases">
        <title>Complete genome sequencing of Virgibacillus halodenitrificans PDB-F2.</title>
        <authorList>
            <person name="Sun Z."/>
            <person name="Zhou Y."/>
            <person name="Li H."/>
        </authorList>
    </citation>
    <scope>NUCLEOTIDE SEQUENCE [LARGE SCALE GENOMIC DNA]</scope>
    <source>
        <strain evidence="3 4">PDB-F2</strain>
    </source>
</reference>
<proteinExistence type="inferred from homology"/>
<dbReference type="PRINTS" id="PR00081">
    <property type="entry name" value="GDHRDH"/>
</dbReference>
<dbReference type="PANTHER" id="PTHR24321:SF8">
    <property type="entry name" value="ESTRADIOL 17-BETA-DEHYDROGENASE 8-RELATED"/>
    <property type="match status" value="1"/>
</dbReference>
<dbReference type="Pfam" id="PF13561">
    <property type="entry name" value="adh_short_C2"/>
    <property type="match status" value="1"/>
</dbReference>
<gene>
    <name evidence="3" type="ORF">BME96_14180</name>
</gene>
<name>A0AAC9NM35_VIRHA</name>
<evidence type="ECO:0000313" key="3">
    <source>
        <dbReference type="EMBL" id="APC49271.1"/>
    </source>
</evidence>
<dbReference type="GeneID" id="71515557"/>
<dbReference type="PANTHER" id="PTHR24321">
    <property type="entry name" value="DEHYDROGENASES, SHORT CHAIN"/>
    <property type="match status" value="1"/>
</dbReference>
<dbReference type="RefSeq" id="WP_060681747.1">
    <property type="nucleotide sequence ID" value="NZ_CP017962.1"/>
</dbReference>
<dbReference type="InterPro" id="IPR036291">
    <property type="entry name" value="NAD(P)-bd_dom_sf"/>
</dbReference>
<keyword evidence="2" id="KW-0560">Oxidoreductase</keyword>
<organism evidence="3 4">
    <name type="scientific">Virgibacillus halodenitrificans</name>
    <name type="common">Bacillus halodenitrificans</name>
    <dbReference type="NCBI Taxonomy" id="1482"/>
    <lineage>
        <taxon>Bacteria</taxon>
        <taxon>Bacillati</taxon>
        <taxon>Bacillota</taxon>
        <taxon>Bacilli</taxon>
        <taxon>Bacillales</taxon>
        <taxon>Bacillaceae</taxon>
        <taxon>Virgibacillus</taxon>
    </lineage>
</organism>
<comment type="similarity">
    <text evidence="1">Belongs to the short-chain dehydrogenases/reductases (SDR) family.</text>
</comment>
<dbReference type="SUPFAM" id="SSF51735">
    <property type="entry name" value="NAD(P)-binding Rossmann-fold domains"/>
    <property type="match status" value="1"/>
</dbReference>
<dbReference type="PROSITE" id="PS00061">
    <property type="entry name" value="ADH_SHORT"/>
    <property type="match status" value="1"/>
</dbReference>
<evidence type="ECO:0000313" key="4">
    <source>
        <dbReference type="Proteomes" id="UP000182945"/>
    </source>
</evidence>
<evidence type="ECO:0000256" key="1">
    <source>
        <dbReference type="ARBA" id="ARBA00006484"/>
    </source>
</evidence>
<dbReference type="NCBIfam" id="NF005559">
    <property type="entry name" value="PRK07231.1"/>
    <property type="match status" value="1"/>
</dbReference>
<dbReference type="GO" id="GO:0016491">
    <property type="term" value="F:oxidoreductase activity"/>
    <property type="evidence" value="ECO:0007669"/>
    <property type="project" value="UniProtKB-KW"/>
</dbReference>
<dbReference type="EMBL" id="CP017962">
    <property type="protein sequence ID" value="APC49271.1"/>
    <property type="molecule type" value="Genomic_DNA"/>
</dbReference>
<dbReference type="PRINTS" id="PR00080">
    <property type="entry name" value="SDRFAMILY"/>
</dbReference>
<dbReference type="CDD" id="cd05233">
    <property type="entry name" value="SDR_c"/>
    <property type="match status" value="1"/>
</dbReference>
<dbReference type="KEGG" id="vhl:BME96_14180"/>
<dbReference type="GO" id="GO:0008206">
    <property type="term" value="P:bile acid metabolic process"/>
    <property type="evidence" value="ECO:0007669"/>
    <property type="project" value="UniProtKB-ARBA"/>
</dbReference>
<protein>
    <submittedName>
        <fullName evidence="3">3-ketoacyl-ACP reductase</fullName>
    </submittedName>
</protein>
<accession>A0AAC9NM35</accession>
<sequence>MARLKNKVAIITGGGAGLGKAIATLYAKEGAKVVIADMNLEGAEQTAEEIKNNGGEAIAVKTNVTVSEDITNMADTAKETFGTIDILVNNAGIMDNMLAAGNITDEVWDKVFAINTTGVMKAMRKVLEHFVEKEAGTIVNMASITGITGGRGGLAYTASKHAVVGMTKNVASQYGHLNIRCNAIGPAQVPTNITDSMKDRIDNFGMERAMAGTNLMNRPGTPEEIANIALFLGSDESSYVNGVTIAADSGWSAY</sequence>
<dbReference type="Gene3D" id="3.40.50.720">
    <property type="entry name" value="NAD(P)-binding Rossmann-like Domain"/>
    <property type="match status" value="1"/>
</dbReference>
<dbReference type="FunFam" id="3.40.50.720:FF:000084">
    <property type="entry name" value="Short-chain dehydrogenase reductase"/>
    <property type="match status" value="1"/>
</dbReference>
<dbReference type="Proteomes" id="UP000182945">
    <property type="component" value="Chromosome"/>
</dbReference>
<dbReference type="InterPro" id="IPR020904">
    <property type="entry name" value="Sc_DH/Rdtase_CS"/>
</dbReference>
<dbReference type="InterPro" id="IPR002347">
    <property type="entry name" value="SDR_fam"/>
</dbReference>
<evidence type="ECO:0000256" key="2">
    <source>
        <dbReference type="ARBA" id="ARBA00023002"/>
    </source>
</evidence>
<dbReference type="AlphaFoldDB" id="A0AAC9NM35"/>